<dbReference type="AlphaFoldDB" id="A0A9D4GL77"/>
<dbReference type="Proteomes" id="UP000828390">
    <property type="component" value="Unassembled WGS sequence"/>
</dbReference>
<evidence type="ECO:0000313" key="2">
    <source>
        <dbReference type="Proteomes" id="UP000828390"/>
    </source>
</evidence>
<sequence>MHEVGITKNITLTNMIGDNAFQRIGVEYNVVLQTRSLVGHTLHTGYTPDTVRIFSEVDYKTLSNARCYAHSDPHTKSFDHSVTFENQAKGPYMLYRNLDYNVEVQTKHKTCYRNKIFCNKAVAIRVDRDVYVIVIDNGHTAFTLCDDAVLAGKVRLDTGQTLWFFFQPGQGLKSNGTTFSR</sequence>
<proteinExistence type="predicted"/>
<name>A0A9D4GL77_DREPO</name>
<reference evidence="1" key="2">
    <citation type="submission" date="2020-11" db="EMBL/GenBank/DDBJ databases">
        <authorList>
            <person name="McCartney M.A."/>
            <person name="Auch B."/>
            <person name="Kono T."/>
            <person name="Mallez S."/>
            <person name="Becker A."/>
            <person name="Gohl D.M."/>
            <person name="Silverstein K.A.T."/>
            <person name="Koren S."/>
            <person name="Bechman K.B."/>
            <person name="Herman A."/>
            <person name="Abrahante J.E."/>
            <person name="Garbe J."/>
        </authorList>
    </citation>
    <scope>NUCLEOTIDE SEQUENCE</scope>
    <source>
        <strain evidence="1">Duluth1</strain>
        <tissue evidence="1">Whole animal</tissue>
    </source>
</reference>
<keyword evidence="2" id="KW-1185">Reference proteome</keyword>
<evidence type="ECO:0000313" key="1">
    <source>
        <dbReference type="EMBL" id="KAH3815957.1"/>
    </source>
</evidence>
<organism evidence="1 2">
    <name type="scientific">Dreissena polymorpha</name>
    <name type="common">Zebra mussel</name>
    <name type="synonym">Mytilus polymorpha</name>
    <dbReference type="NCBI Taxonomy" id="45954"/>
    <lineage>
        <taxon>Eukaryota</taxon>
        <taxon>Metazoa</taxon>
        <taxon>Spiralia</taxon>
        <taxon>Lophotrochozoa</taxon>
        <taxon>Mollusca</taxon>
        <taxon>Bivalvia</taxon>
        <taxon>Autobranchia</taxon>
        <taxon>Heteroconchia</taxon>
        <taxon>Euheterodonta</taxon>
        <taxon>Imparidentia</taxon>
        <taxon>Neoheterodontei</taxon>
        <taxon>Myida</taxon>
        <taxon>Dreissenoidea</taxon>
        <taxon>Dreissenidae</taxon>
        <taxon>Dreissena</taxon>
    </lineage>
</organism>
<gene>
    <name evidence="1" type="ORF">DPMN_144496</name>
</gene>
<protein>
    <submittedName>
        <fullName evidence="1">Uncharacterized protein</fullName>
    </submittedName>
</protein>
<reference evidence="1" key="1">
    <citation type="journal article" date="2019" name="bioRxiv">
        <title>The Genome of the Zebra Mussel, Dreissena polymorpha: A Resource for Invasive Species Research.</title>
        <authorList>
            <person name="McCartney M.A."/>
            <person name="Auch B."/>
            <person name="Kono T."/>
            <person name="Mallez S."/>
            <person name="Zhang Y."/>
            <person name="Obille A."/>
            <person name="Becker A."/>
            <person name="Abrahante J.E."/>
            <person name="Garbe J."/>
            <person name="Badalamenti J.P."/>
            <person name="Herman A."/>
            <person name="Mangelson H."/>
            <person name="Liachko I."/>
            <person name="Sullivan S."/>
            <person name="Sone E.D."/>
            <person name="Koren S."/>
            <person name="Silverstein K.A.T."/>
            <person name="Beckman K.B."/>
            <person name="Gohl D.M."/>
        </authorList>
    </citation>
    <scope>NUCLEOTIDE SEQUENCE</scope>
    <source>
        <strain evidence="1">Duluth1</strain>
        <tissue evidence="1">Whole animal</tissue>
    </source>
</reference>
<comment type="caution">
    <text evidence="1">The sequence shown here is derived from an EMBL/GenBank/DDBJ whole genome shotgun (WGS) entry which is preliminary data.</text>
</comment>
<accession>A0A9D4GL77</accession>
<dbReference type="EMBL" id="JAIWYP010000006">
    <property type="protein sequence ID" value="KAH3815957.1"/>
    <property type="molecule type" value="Genomic_DNA"/>
</dbReference>